<accession>A0A834VXV1</accession>
<proteinExistence type="predicted"/>
<name>A0A834VXV1_9FABA</name>
<feature type="region of interest" description="Disordered" evidence="1">
    <location>
        <begin position="1"/>
        <end position="50"/>
    </location>
</feature>
<dbReference type="AlphaFoldDB" id="A0A834VXV1"/>
<organism evidence="2 3">
    <name type="scientific">Senna tora</name>
    <dbReference type="NCBI Taxonomy" id="362788"/>
    <lineage>
        <taxon>Eukaryota</taxon>
        <taxon>Viridiplantae</taxon>
        <taxon>Streptophyta</taxon>
        <taxon>Embryophyta</taxon>
        <taxon>Tracheophyta</taxon>
        <taxon>Spermatophyta</taxon>
        <taxon>Magnoliopsida</taxon>
        <taxon>eudicotyledons</taxon>
        <taxon>Gunneridae</taxon>
        <taxon>Pentapetalae</taxon>
        <taxon>rosids</taxon>
        <taxon>fabids</taxon>
        <taxon>Fabales</taxon>
        <taxon>Fabaceae</taxon>
        <taxon>Caesalpinioideae</taxon>
        <taxon>Cassia clade</taxon>
        <taxon>Senna</taxon>
    </lineage>
</organism>
<dbReference type="Proteomes" id="UP000634136">
    <property type="component" value="Unassembled WGS sequence"/>
</dbReference>
<evidence type="ECO:0000256" key="1">
    <source>
        <dbReference type="SAM" id="MobiDB-lite"/>
    </source>
</evidence>
<keyword evidence="3" id="KW-1185">Reference proteome</keyword>
<evidence type="ECO:0000313" key="2">
    <source>
        <dbReference type="EMBL" id="KAF7801067.1"/>
    </source>
</evidence>
<comment type="caution">
    <text evidence="2">The sequence shown here is derived from an EMBL/GenBank/DDBJ whole genome shotgun (WGS) entry which is preliminary data.</text>
</comment>
<evidence type="ECO:0000313" key="3">
    <source>
        <dbReference type="Proteomes" id="UP000634136"/>
    </source>
</evidence>
<dbReference type="EMBL" id="JAAIUW010000035">
    <property type="protein sequence ID" value="KAF7801067.1"/>
    <property type="molecule type" value="Genomic_DNA"/>
</dbReference>
<reference evidence="2" key="1">
    <citation type="submission" date="2020-09" db="EMBL/GenBank/DDBJ databases">
        <title>Genome-Enabled Discovery of Anthraquinone Biosynthesis in Senna tora.</title>
        <authorList>
            <person name="Kang S.-H."/>
            <person name="Pandey R.P."/>
            <person name="Lee C.-M."/>
            <person name="Sim J.-S."/>
            <person name="Jeong J.-T."/>
            <person name="Choi B.-S."/>
            <person name="Jung M."/>
            <person name="Ginzburg D."/>
            <person name="Zhao K."/>
            <person name="Won S.Y."/>
            <person name="Oh T.-J."/>
            <person name="Yu Y."/>
            <person name="Kim N.-H."/>
            <person name="Lee O.R."/>
            <person name="Lee T.-H."/>
            <person name="Bashyal P."/>
            <person name="Kim T.-S."/>
            <person name="Lee W.-H."/>
            <person name="Kawkins C."/>
            <person name="Kim C.-K."/>
            <person name="Kim J.S."/>
            <person name="Ahn B.O."/>
            <person name="Rhee S.Y."/>
            <person name="Sohng J.K."/>
        </authorList>
    </citation>
    <scope>NUCLEOTIDE SEQUENCE</scope>
    <source>
        <tissue evidence="2">Leaf</tissue>
    </source>
</reference>
<feature type="compositionally biased region" description="Basic residues" evidence="1">
    <location>
        <begin position="37"/>
        <end position="50"/>
    </location>
</feature>
<protein>
    <submittedName>
        <fullName evidence="2">Uncharacterized protein</fullName>
    </submittedName>
</protein>
<sequence length="50" mass="5807">MKLTLPPSSPCTIPDERALNGGFDGDLCRRQQTQPKDRRRRREKIGAKRR</sequence>
<gene>
    <name evidence="2" type="ORF">G2W53_044421</name>
</gene>